<protein>
    <recommendedName>
        <fullName evidence="9">Protein arginine methyltransferase NDUFAF7</fullName>
        <ecNumber evidence="9">2.1.1.320</ecNumber>
    </recommendedName>
</protein>
<evidence type="ECO:0000256" key="4">
    <source>
        <dbReference type="ARBA" id="ARBA00022679"/>
    </source>
</evidence>
<keyword evidence="4 9" id="KW-0808">Transferase</keyword>
<comment type="subcellular location">
    <subcellularLocation>
        <location evidence="1 9">Mitochondrion</location>
    </subcellularLocation>
</comment>
<keyword evidence="5" id="KW-0809">Transit peptide</keyword>
<dbReference type="InterPro" id="IPR003788">
    <property type="entry name" value="NDUFAF7"/>
</dbReference>
<keyword evidence="6 9" id="KW-0496">Mitochondrion</keyword>
<dbReference type="PANTHER" id="PTHR12049:SF7">
    <property type="entry name" value="PROTEIN ARGININE METHYLTRANSFERASE NDUFAF7, MITOCHONDRIAL"/>
    <property type="match status" value="1"/>
</dbReference>
<evidence type="ECO:0000256" key="1">
    <source>
        <dbReference type="ARBA" id="ARBA00004173"/>
    </source>
</evidence>
<evidence type="ECO:0000256" key="9">
    <source>
        <dbReference type="RuleBase" id="RU364114"/>
    </source>
</evidence>
<reference evidence="11 12" key="1">
    <citation type="submission" date="2024-02" db="EMBL/GenBank/DDBJ databases">
        <title>Chromosome-scale genome assembly of the rough periwinkle Littorina saxatilis.</title>
        <authorList>
            <person name="De Jode A."/>
            <person name="Faria R."/>
            <person name="Formenti G."/>
            <person name="Sims Y."/>
            <person name="Smith T.P."/>
            <person name="Tracey A."/>
            <person name="Wood J.M.D."/>
            <person name="Zagrodzka Z.B."/>
            <person name="Johannesson K."/>
            <person name="Butlin R.K."/>
            <person name="Leder E.H."/>
        </authorList>
    </citation>
    <scope>NUCLEOTIDE SEQUENCE [LARGE SCALE GENOMIC DNA]</scope>
    <source>
        <strain evidence="11">Snail1</strain>
        <tissue evidence="11">Muscle</tissue>
    </source>
</reference>
<feature type="region of interest" description="Disordered" evidence="10">
    <location>
        <begin position="173"/>
        <end position="198"/>
    </location>
</feature>
<dbReference type="AlphaFoldDB" id="A0AAN9BEQ8"/>
<evidence type="ECO:0000256" key="3">
    <source>
        <dbReference type="ARBA" id="ARBA00022603"/>
    </source>
</evidence>
<dbReference type="InterPro" id="IPR029063">
    <property type="entry name" value="SAM-dependent_MTases_sf"/>
</dbReference>
<keyword evidence="3 9" id="KW-0489">Methyltransferase</keyword>
<dbReference type="GO" id="GO:0032259">
    <property type="term" value="P:methylation"/>
    <property type="evidence" value="ECO:0007669"/>
    <property type="project" value="UniProtKB-KW"/>
</dbReference>
<dbReference type="GO" id="GO:0035243">
    <property type="term" value="F:protein-arginine omega-N symmetric methyltransferase activity"/>
    <property type="evidence" value="ECO:0007669"/>
    <property type="project" value="UniProtKB-EC"/>
</dbReference>
<evidence type="ECO:0000313" key="12">
    <source>
        <dbReference type="Proteomes" id="UP001374579"/>
    </source>
</evidence>
<dbReference type="EMBL" id="JBAMIC010000008">
    <property type="protein sequence ID" value="KAK7104723.1"/>
    <property type="molecule type" value="Genomic_DNA"/>
</dbReference>
<evidence type="ECO:0000256" key="6">
    <source>
        <dbReference type="ARBA" id="ARBA00023128"/>
    </source>
</evidence>
<comment type="caution">
    <text evidence="11">The sequence shown here is derived from an EMBL/GenBank/DDBJ whole genome shotgun (WGS) entry which is preliminary data.</text>
</comment>
<dbReference type="PANTHER" id="PTHR12049">
    <property type="entry name" value="PROTEIN ARGININE METHYLTRANSFERASE NDUFAF7, MITOCHONDRIAL"/>
    <property type="match status" value="1"/>
</dbReference>
<evidence type="ECO:0000256" key="8">
    <source>
        <dbReference type="ARBA" id="ARBA00054758"/>
    </source>
</evidence>
<dbReference type="EC" id="2.1.1.320" evidence="9"/>
<dbReference type="InterPro" id="IPR038375">
    <property type="entry name" value="NDUFAF7_sf"/>
</dbReference>
<comment type="function">
    <text evidence="8">Arginine methyltransferase involved in the assembly or stability of mitochondrial NADH:ubiquinone oxidoreductase complex (complex I). Acts by mediating symmetric dimethylation of 'Arg-118' of NDUFS2 after it assembles into the complex I, stabilizing the early intermediate complex.</text>
</comment>
<dbReference type="GO" id="GO:0005739">
    <property type="term" value="C:mitochondrion"/>
    <property type="evidence" value="ECO:0007669"/>
    <property type="project" value="UniProtKB-SubCell"/>
</dbReference>
<sequence length="446" mass="49817">MTCFKTLKCTRHLSVYARFFNSLNSSTCCLQHGKRLSSSASSDDNKVMQYLQARIKTTGPITVAEYMKTVLTSADAGYYMHRDVFGSKGDFITSPEISQMFGEMLGVWCVNEWHNLYPGQPLQVVELGPGRGTLSQDLMRVFCQFADMKDKVSFHLVEISPALSQMQSQLLTDNTKPTDLSDSGQGTDGQSLGPYRQGTTKYGPPISWYRALEDVPKGISFFVGHEFLDALPVHKFQRTEKGWCEVLVDLKSYENTGDKKTPFQFVLSPGRTPATTFLKVSDGDSRDHIEVCPEAGKSVQEVAKRIQQQGGFGLFIDYGHTGQKGDTFRAFKQHELHDPLVEPGAADLTADVDFAYLKQCVEGVSTFGPITQQEFLVNMGIGVRLQMLLQRAKQEDWKSLVTGYDMLTNPTKMGERFKFMALMNPSLPDYVPAGFHTPDFLKTTST</sequence>
<evidence type="ECO:0000256" key="2">
    <source>
        <dbReference type="ARBA" id="ARBA00005891"/>
    </source>
</evidence>
<dbReference type="Proteomes" id="UP001374579">
    <property type="component" value="Unassembled WGS sequence"/>
</dbReference>
<proteinExistence type="inferred from homology"/>
<name>A0AAN9BEQ8_9CAEN</name>
<evidence type="ECO:0000256" key="7">
    <source>
        <dbReference type="ARBA" id="ARBA00048612"/>
    </source>
</evidence>
<evidence type="ECO:0000313" key="11">
    <source>
        <dbReference type="EMBL" id="KAK7104723.1"/>
    </source>
</evidence>
<dbReference type="Pfam" id="PF02636">
    <property type="entry name" value="Methyltransf_28"/>
    <property type="match status" value="1"/>
</dbReference>
<dbReference type="GO" id="GO:0032981">
    <property type="term" value="P:mitochondrial respiratory chain complex I assembly"/>
    <property type="evidence" value="ECO:0007669"/>
    <property type="project" value="TreeGrafter"/>
</dbReference>
<comment type="similarity">
    <text evidence="2 9">Belongs to the NDUFAF7 family.</text>
</comment>
<dbReference type="FunFam" id="3.40.50.12710:FF:000001">
    <property type="entry name" value="Protein arginine methyltransferase NDUFAF7"/>
    <property type="match status" value="1"/>
</dbReference>
<accession>A0AAN9BEQ8</accession>
<comment type="catalytic activity">
    <reaction evidence="7 9">
        <text>L-arginyl-[protein] + 2 S-adenosyl-L-methionine = N(omega),N(omega)'-dimethyl-L-arginyl-[protein] + 2 S-adenosyl-L-homocysteine + 2 H(+)</text>
        <dbReference type="Rhea" id="RHEA:48108"/>
        <dbReference type="Rhea" id="RHEA-COMP:10532"/>
        <dbReference type="Rhea" id="RHEA-COMP:11992"/>
        <dbReference type="ChEBI" id="CHEBI:15378"/>
        <dbReference type="ChEBI" id="CHEBI:29965"/>
        <dbReference type="ChEBI" id="CHEBI:57856"/>
        <dbReference type="ChEBI" id="CHEBI:59789"/>
        <dbReference type="ChEBI" id="CHEBI:88221"/>
        <dbReference type="EC" id="2.1.1.320"/>
    </reaction>
</comment>
<gene>
    <name evidence="11" type="ORF">V1264_019390</name>
</gene>
<organism evidence="11 12">
    <name type="scientific">Littorina saxatilis</name>
    <dbReference type="NCBI Taxonomy" id="31220"/>
    <lineage>
        <taxon>Eukaryota</taxon>
        <taxon>Metazoa</taxon>
        <taxon>Spiralia</taxon>
        <taxon>Lophotrochozoa</taxon>
        <taxon>Mollusca</taxon>
        <taxon>Gastropoda</taxon>
        <taxon>Caenogastropoda</taxon>
        <taxon>Littorinimorpha</taxon>
        <taxon>Littorinoidea</taxon>
        <taxon>Littorinidae</taxon>
        <taxon>Littorina</taxon>
    </lineage>
</organism>
<feature type="compositionally biased region" description="Polar residues" evidence="10">
    <location>
        <begin position="173"/>
        <end position="190"/>
    </location>
</feature>
<dbReference type="Gene3D" id="3.40.50.12710">
    <property type="match status" value="1"/>
</dbReference>
<dbReference type="SUPFAM" id="SSF53335">
    <property type="entry name" value="S-adenosyl-L-methionine-dependent methyltransferases"/>
    <property type="match status" value="1"/>
</dbReference>
<keyword evidence="12" id="KW-1185">Reference proteome</keyword>
<evidence type="ECO:0000256" key="10">
    <source>
        <dbReference type="SAM" id="MobiDB-lite"/>
    </source>
</evidence>
<evidence type="ECO:0000256" key="5">
    <source>
        <dbReference type="ARBA" id="ARBA00022946"/>
    </source>
</evidence>